<keyword evidence="2" id="KW-1185">Reference proteome</keyword>
<evidence type="ECO:0000313" key="1">
    <source>
        <dbReference type="EMBL" id="OYR23666.1"/>
    </source>
</evidence>
<evidence type="ECO:0000313" key="2">
    <source>
        <dbReference type="Proteomes" id="UP000216188"/>
    </source>
</evidence>
<dbReference type="AlphaFoldDB" id="A0A256G9P9"/>
<protein>
    <submittedName>
        <fullName evidence="1">Uncharacterized protein</fullName>
    </submittedName>
</protein>
<gene>
    <name evidence="1" type="ORF">CEV34_3670</name>
</gene>
<dbReference type="Proteomes" id="UP000216188">
    <property type="component" value="Unassembled WGS sequence"/>
</dbReference>
<reference evidence="1 2" key="1">
    <citation type="submission" date="2017-07" db="EMBL/GenBank/DDBJ databases">
        <title>Phylogenetic study on the rhizospheric bacterium Ochrobactrum sp. A44.</title>
        <authorList>
            <person name="Krzyzanowska D.M."/>
            <person name="Ossowicki A."/>
            <person name="Rajewska M."/>
            <person name="Maciag T."/>
            <person name="Kaczynski Z."/>
            <person name="Czerwicka M."/>
            <person name="Jafra S."/>
        </authorList>
    </citation>
    <scope>NUCLEOTIDE SEQUENCE [LARGE SCALE GENOMIC DNA]</scope>
    <source>
        <strain evidence="1 2">CCUG 30717</strain>
    </source>
</reference>
<sequence length="45" mass="5011">MGTIDLPARSVGGAVFFARTNNSELILLTIFVHDMDRKPLMGYLE</sequence>
<proteinExistence type="predicted"/>
<dbReference type="EMBL" id="NNRM01000039">
    <property type="protein sequence ID" value="OYR23666.1"/>
    <property type="molecule type" value="Genomic_DNA"/>
</dbReference>
<comment type="caution">
    <text evidence="1">The sequence shown here is derived from an EMBL/GenBank/DDBJ whole genome shotgun (WGS) entry which is preliminary data.</text>
</comment>
<name>A0A256G9P9_9HYPH</name>
<organism evidence="1 2">
    <name type="scientific">Brucella pseudogrignonensis</name>
    <dbReference type="NCBI Taxonomy" id="419475"/>
    <lineage>
        <taxon>Bacteria</taxon>
        <taxon>Pseudomonadati</taxon>
        <taxon>Pseudomonadota</taxon>
        <taxon>Alphaproteobacteria</taxon>
        <taxon>Hyphomicrobiales</taxon>
        <taxon>Brucellaceae</taxon>
        <taxon>Brucella/Ochrobactrum group</taxon>
        <taxon>Brucella</taxon>
    </lineage>
</organism>
<accession>A0A256G9P9</accession>